<dbReference type="InterPro" id="IPR035484">
    <property type="entry name" value="SIS_PGI/PMI_1"/>
</dbReference>
<comment type="similarity">
    <text evidence="1">Belongs to the PGI/PMI family.</text>
</comment>
<organism evidence="4 5">
    <name type="scientific">Microscilla marina ATCC 23134</name>
    <dbReference type="NCBI Taxonomy" id="313606"/>
    <lineage>
        <taxon>Bacteria</taxon>
        <taxon>Pseudomonadati</taxon>
        <taxon>Bacteroidota</taxon>
        <taxon>Cytophagia</taxon>
        <taxon>Cytophagales</taxon>
        <taxon>Microscillaceae</taxon>
        <taxon>Microscilla</taxon>
    </lineage>
</organism>
<dbReference type="CDD" id="cd05637">
    <property type="entry name" value="SIS_PGI_PMI_2"/>
    <property type="match status" value="1"/>
</dbReference>
<protein>
    <submittedName>
        <fullName evidence="4">Bifunctional phosphoglucose/phosphomannose isomerase</fullName>
        <ecNumber evidence="4">5.3.1.9</ecNumber>
    </submittedName>
</protein>
<evidence type="ECO:0000313" key="4">
    <source>
        <dbReference type="EMBL" id="EAY31058.1"/>
    </source>
</evidence>
<dbReference type="InterPro" id="IPR046348">
    <property type="entry name" value="SIS_dom_sf"/>
</dbReference>
<dbReference type="OrthoDB" id="9771734at2"/>
<evidence type="ECO:0000313" key="5">
    <source>
        <dbReference type="Proteomes" id="UP000004095"/>
    </source>
</evidence>
<dbReference type="EMBL" id="AAWS01000004">
    <property type="protein sequence ID" value="EAY31058.1"/>
    <property type="molecule type" value="Genomic_DNA"/>
</dbReference>
<dbReference type="AlphaFoldDB" id="A1ZEV6"/>
<dbReference type="InterPro" id="IPR019490">
    <property type="entry name" value="Glu6P/Mann6P_isomerase_C"/>
</dbReference>
<proteinExistence type="inferred from homology"/>
<feature type="domain" description="SIS" evidence="3">
    <location>
        <begin position="24"/>
        <end position="154"/>
    </location>
</feature>
<evidence type="ECO:0000256" key="2">
    <source>
        <dbReference type="ARBA" id="ARBA00023235"/>
    </source>
</evidence>
<dbReference type="GO" id="GO:0005975">
    <property type="term" value="P:carbohydrate metabolic process"/>
    <property type="evidence" value="ECO:0007669"/>
    <property type="project" value="InterPro"/>
</dbReference>
<dbReference type="Proteomes" id="UP000004095">
    <property type="component" value="Unassembled WGS sequence"/>
</dbReference>
<dbReference type="eggNOG" id="COG2222">
    <property type="taxonomic scope" value="Bacteria"/>
</dbReference>
<dbReference type="EC" id="5.3.1.9" evidence="4"/>
<sequence length="332" mass="36675">MMQSLIEGFRAQLQKAQEIGKSLTFTAPNQPIQNVVIAGLGGSGIGGNLVESFMASGLKVPVTVSKTYTVPNFVSAHTLFIACSFSGNTEETLQALELVEQRGAKIFCVTSGGQLLEKAKSAGYDFAQIPNEAPCPRAFLGYSLTQLLYAFKGYKLSDTEFETAYTETLALLENDAADIQAKARELADAFYNHLPVVYADTHFGGVITRFQQQINENSKQLCHAHVFPEMNHNELVGWESGDSVRNKTAVLMIRSGLDHERVKIRMDICKNIFEEKAAKVIELEPKGASLITQSFYLIHLLDWVSFYLAEKNGVDPFQVNIIMHLKGELAKV</sequence>
<dbReference type="GO" id="GO:0004476">
    <property type="term" value="F:mannose-6-phosphate isomerase activity"/>
    <property type="evidence" value="ECO:0007669"/>
    <property type="project" value="InterPro"/>
</dbReference>
<dbReference type="NCBIfam" id="NF006423">
    <property type="entry name" value="PRK08674.1-2"/>
    <property type="match status" value="1"/>
</dbReference>
<dbReference type="Gene3D" id="3.40.50.10490">
    <property type="entry name" value="Glucose-6-phosphate isomerase like protein, domain 1"/>
    <property type="match status" value="2"/>
</dbReference>
<dbReference type="PROSITE" id="PS51464">
    <property type="entry name" value="SIS"/>
    <property type="match status" value="1"/>
</dbReference>
<dbReference type="GO" id="GO:0004347">
    <property type="term" value="F:glucose-6-phosphate isomerase activity"/>
    <property type="evidence" value="ECO:0007669"/>
    <property type="project" value="UniProtKB-EC"/>
</dbReference>
<keyword evidence="2 4" id="KW-0413">Isomerase</keyword>
<dbReference type="Pfam" id="PF10432">
    <property type="entry name" value="bact-PGI_C"/>
    <property type="match status" value="1"/>
</dbReference>
<dbReference type="Pfam" id="PF01380">
    <property type="entry name" value="SIS"/>
    <property type="match status" value="1"/>
</dbReference>
<reference evidence="4 5" key="1">
    <citation type="submission" date="2007-01" db="EMBL/GenBank/DDBJ databases">
        <authorList>
            <person name="Haygood M."/>
            <person name="Podell S."/>
            <person name="Anderson C."/>
            <person name="Hopkinson B."/>
            <person name="Roe K."/>
            <person name="Barbeau K."/>
            <person name="Gaasterland T."/>
            <person name="Ferriera S."/>
            <person name="Johnson J."/>
            <person name="Kravitz S."/>
            <person name="Beeson K."/>
            <person name="Sutton G."/>
            <person name="Rogers Y.-H."/>
            <person name="Friedman R."/>
            <person name="Frazier M."/>
            <person name="Venter J.C."/>
        </authorList>
    </citation>
    <scope>NUCLEOTIDE SEQUENCE [LARGE SCALE GENOMIC DNA]</scope>
    <source>
        <strain evidence="4 5">ATCC 23134</strain>
    </source>
</reference>
<name>A1ZEV6_MICM2</name>
<comment type="caution">
    <text evidence="4">The sequence shown here is derived from an EMBL/GenBank/DDBJ whole genome shotgun (WGS) entry which is preliminary data.</text>
</comment>
<dbReference type="InterPro" id="IPR001347">
    <property type="entry name" value="SIS_dom"/>
</dbReference>
<dbReference type="SUPFAM" id="SSF53697">
    <property type="entry name" value="SIS domain"/>
    <property type="match status" value="1"/>
</dbReference>
<dbReference type="CDD" id="cd05017">
    <property type="entry name" value="SIS_PGI_PMI_1"/>
    <property type="match status" value="1"/>
</dbReference>
<dbReference type="GO" id="GO:1901135">
    <property type="term" value="P:carbohydrate derivative metabolic process"/>
    <property type="evidence" value="ECO:0007669"/>
    <property type="project" value="InterPro"/>
</dbReference>
<evidence type="ECO:0000259" key="3">
    <source>
        <dbReference type="PROSITE" id="PS51464"/>
    </source>
</evidence>
<accession>A1ZEV6</accession>
<gene>
    <name evidence="4" type="ORF">M23134_07466</name>
</gene>
<dbReference type="RefSeq" id="WP_002694205.1">
    <property type="nucleotide sequence ID" value="NZ_AAWS01000004.1"/>
</dbReference>
<dbReference type="GO" id="GO:0097367">
    <property type="term" value="F:carbohydrate derivative binding"/>
    <property type="evidence" value="ECO:0007669"/>
    <property type="project" value="InterPro"/>
</dbReference>
<dbReference type="NCBIfam" id="TIGR02128">
    <property type="entry name" value="G6PI_arch"/>
    <property type="match status" value="1"/>
</dbReference>
<keyword evidence="5" id="KW-1185">Reference proteome</keyword>
<evidence type="ECO:0000256" key="1">
    <source>
        <dbReference type="ARBA" id="ARBA00010523"/>
    </source>
</evidence>